<accession>A0A6A6S5B1</accession>
<name>A0A6A6S5B1_9PLEO</name>
<evidence type="ECO:0000259" key="1">
    <source>
        <dbReference type="Pfam" id="PF06985"/>
    </source>
</evidence>
<evidence type="ECO:0000313" key="2">
    <source>
        <dbReference type="EMBL" id="KAF2642362.1"/>
    </source>
</evidence>
<organism evidence="2 3">
    <name type="scientific">Massarina eburnea CBS 473.64</name>
    <dbReference type="NCBI Taxonomy" id="1395130"/>
    <lineage>
        <taxon>Eukaryota</taxon>
        <taxon>Fungi</taxon>
        <taxon>Dikarya</taxon>
        <taxon>Ascomycota</taxon>
        <taxon>Pezizomycotina</taxon>
        <taxon>Dothideomycetes</taxon>
        <taxon>Pleosporomycetidae</taxon>
        <taxon>Pleosporales</taxon>
        <taxon>Massarineae</taxon>
        <taxon>Massarinaceae</taxon>
        <taxon>Massarina</taxon>
    </lineage>
</organism>
<evidence type="ECO:0000313" key="3">
    <source>
        <dbReference type="Proteomes" id="UP000799753"/>
    </source>
</evidence>
<feature type="non-terminal residue" evidence="2">
    <location>
        <position position="1"/>
    </location>
</feature>
<keyword evidence="3" id="KW-1185">Reference proteome</keyword>
<dbReference type="EMBL" id="MU006781">
    <property type="protein sequence ID" value="KAF2642362.1"/>
    <property type="molecule type" value="Genomic_DNA"/>
</dbReference>
<reference evidence="2" key="1">
    <citation type="journal article" date="2020" name="Stud. Mycol.">
        <title>101 Dothideomycetes genomes: a test case for predicting lifestyles and emergence of pathogens.</title>
        <authorList>
            <person name="Haridas S."/>
            <person name="Albert R."/>
            <person name="Binder M."/>
            <person name="Bloem J."/>
            <person name="Labutti K."/>
            <person name="Salamov A."/>
            <person name="Andreopoulos B."/>
            <person name="Baker S."/>
            <person name="Barry K."/>
            <person name="Bills G."/>
            <person name="Bluhm B."/>
            <person name="Cannon C."/>
            <person name="Castanera R."/>
            <person name="Culley D."/>
            <person name="Daum C."/>
            <person name="Ezra D."/>
            <person name="Gonzalez J."/>
            <person name="Henrissat B."/>
            <person name="Kuo A."/>
            <person name="Liang C."/>
            <person name="Lipzen A."/>
            <person name="Lutzoni F."/>
            <person name="Magnuson J."/>
            <person name="Mondo S."/>
            <person name="Nolan M."/>
            <person name="Ohm R."/>
            <person name="Pangilinan J."/>
            <person name="Park H.-J."/>
            <person name="Ramirez L."/>
            <person name="Alfaro M."/>
            <person name="Sun H."/>
            <person name="Tritt A."/>
            <person name="Yoshinaga Y."/>
            <person name="Zwiers L.-H."/>
            <person name="Turgeon B."/>
            <person name="Goodwin S."/>
            <person name="Spatafora J."/>
            <person name="Crous P."/>
            <person name="Grigoriev I."/>
        </authorList>
    </citation>
    <scope>NUCLEOTIDE SEQUENCE</scope>
    <source>
        <strain evidence="2">CBS 473.64</strain>
    </source>
</reference>
<dbReference type="InterPro" id="IPR052895">
    <property type="entry name" value="HetReg/Transcr_Mod"/>
</dbReference>
<dbReference type="OrthoDB" id="2157530at2759"/>
<sequence>RYQALNRTSREIRYISIQPSFNGDHNSPLVCSLGHLSLDDANRIQYEALSYCWWGGFPITLQHLNQNSTSQEYWVTRNLDAALRSLRRINQERVLWVDAININQNNPIERGQQVSFMGEIYSEADQVLVLLGEEDASTPIVRRVLETYESGYPRIENMKEQLPRRVFDRVMRAMDSLLRRPWFSRVWVIQEV</sequence>
<dbReference type="InterPro" id="IPR010730">
    <property type="entry name" value="HET"/>
</dbReference>
<dbReference type="Pfam" id="PF06985">
    <property type="entry name" value="HET"/>
    <property type="match status" value="1"/>
</dbReference>
<feature type="non-terminal residue" evidence="2">
    <location>
        <position position="192"/>
    </location>
</feature>
<dbReference type="PANTHER" id="PTHR24148">
    <property type="entry name" value="ANKYRIN REPEAT DOMAIN-CONTAINING PROTEIN 39 HOMOLOG-RELATED"/>
    <property type="match status" value="1"/>
</dbReference>
<dbReference type="Proteomes" id="UP000799753">
    <property type="component" value="Unassembled WGS sequence"/>
</dbReference>
<proteinExistence type="predicted"/>
<feature type="domain" description="Heterokaryon incompatibility" evidence="1">
    <location>
        <begin position="46"/>
        <end position="191"/>
    </location>
</feature>
<dbReference type="PANTHER" id="PTHR24148:SF73">
    <property type="entry name" value="HET DOMAIN PROTEIN (AFU_ORTHOLOGUE AFUA_8G01020)"/>
    <property type="match status" value="1"/>
</dbReference>
<dbReference type="AlphaFoldDB" id="A0A6A6S5B1"/>
<protein>
    <submittedName>
        <fullName evidence="2">HET-domain-containing protein</fullName>
    </submittedName>
</protein>
<gene>
    <name evidence="2" type="ORF">P280DRAFT_385670</name>
</gene>